<feature type="domain" description="Amidohydrolase 3" evidence="1">
    <location>
        <begin position="60"/>
        <end position="518"/>
    </location>
</feature>
<evidence type="ECO:0000259" key="1">
    <source>
        <dbReference type="Pfam" id="PF07969"/>
    </source>
</evidence>
<sequence>MGSITSPRTIVSNARIFTSEPNADELINGCLIIRDGKIDYVGDEAAEEVEFGGSLEKLDLIAYKTLDDIRAQIRQFAKDSPNAPRLMCKGWLQISVPGTAMASMLDDIDPRPIYVEAMDLHSMWLNTAALVESGIMATEVDPDGGKIHRDAEGRPSGLVEEGPLVTMIWPFLADALSKDEKHVLLQKAFEAYTAAGYTGVIDMAMDSSIWSAMELYRSQNETPFHIAAHWLVPYSDDTATIDKHLQKAIEMNGRYHPSTSPDFCIVGIKIIGDGTVDGCTAGLSEPYNTSTAQPPTPVDPIWPYAQLKRLVHAADAADLQIAIHAIGDKTINDAINALASLPPNPPYVRRHRIEHLELTSPSDARRLGELGIIASVQPVHSDPVLFRAWPTLIGPHRCKRAFAYKEFLDGGATLALGTDAPTAPHWPLRNLYNATTRKSALDLECKDTVNEEFRLGLADAVRGVTSGAAYSRRADGWTGRLKVGASADFVLVELGGWGGEEMIRGRVLETWFRGKRVYDSKA</sequence>
<dbReference type="Proteomes" id="UP000038010">
    <property type="component" value="Unassembled WGS sequence"/>
</dbReference>
<dbReference type="VEuPathDB" id="FungiDB:AB675_9391"/>
<keyword evidence="3" id="KW-1185">Reference proteome</keyword>
<dbReference type="GO" id="GO:0016810">
    <property type="term" value="F:hydrolase activity, acting on carbon-nitrogen (but not peptide) bonds"/>
    <property type="evidence" value="ECO:0007669"/>
    <property type="project" value="InterPro"/>
</dbReference>
<comment type="caution">
    <text evidence="2">The sequence shown here is derived from an EMBL/GenBank/DDBJ whole genome shotgun (WGS) entry which is preliminary data.</text>
</comment>
<accession>A0A0N1HSA6</accession>
<gene>
    <name evidence="2" type="ORF">AB675_9391</name>
</gene>
<dbReference type="PANTHER" id="PTHR22642:SF19">
    <property type="entry name" value="AMIDOHYDROLASE FAMILY PROTEIN (AFU_ORTHOLOGUE AFUA_5G01480)"/>
    <property type="match status" value="1"/>
</dbReference>
<protein>
    <submittedName>
        <fullName evidence="2">Putative amidohydrolase YtcJ</fullName>
    </submittedName>
</protein>
<evidence type="ECO:0000313" key="3">
    <source>
        <dbReference type="Proteomes" id="UP000038010"/>
    </source>
</evidence>
<dbReference type="AlphaFoldDB" id="A0A0N1HSA6"/>
<dbReference type="Gene3D" id="2.30.40.10">
    <property type="entry name" value="Urease, subunit C, domain 1"/>
    <property type="match status" value="1"/>
</dbReference>
<evidence type="ECO:0000313" key="2">
    <source>
        <dbReference type="EMBL" id="KPI41443.1"/>
    </source>
</evidence>
<dbReference type="InterPro" id="IPR032466">
    <property type="entry name" value="Metal_Hydrolase"/>
</dbReference>
<dbReference type="SUPFAM" id="SSF51556">
    <property type="entry name" value="Metallo-dependent hydrolases"/>
    <property type="match status" value="1"/>
</dbReference>
<dbReference type="InterPro" id="IPR013108">
    <property type="entry name" value="Amidohydro_3"/>
</dbReference>
<dbReference type="EMBL" id="LFJN01000009">
    <property type="protein sequence ID" value="KPI41443.1"/>
    <property type="molecule type" value="Genomic_DNA"/>
</dbReference>
<dbReference type="Gene3D" id="3.10.310.70">
    <property type="match status" value="1"/>
</dbReference>
<dbReference type="CDD" id="cd01300">
    <property type="entry name" value="YtcJ_like"/>
    <property type="match status" value="1"/>
</dbReference>
<reference evidence="2 3" key="1">
    <citation type="submission" date="2015-06" db="EMBL/GenBank/DDBJ databases">
        <title>Draft genome of the ant-associated black yeast Phialophora attae CBS 131958.</title>
        <authorList>
            <person name="Moreno L.F."/>
            <person name="Stielow B.J."/>
            <person name="de Hoog S."/>
            <person name="Vicente V.A."/>
            <person name="Weiss V.A."/>
            <person name="de Vries M."/>
            <person name="Cruz L.M."/>
            <person name="Souza E.M."/>
        </authorList>
    </citation>
    <scope>NUCLEOTIDE SEQUENCE [LARGE SCALE GENOMIC DNA]</scope>
    <source>
        <strain evidence="2 3">CBS 131958</strain>
    </source>
</reference>
<dbReference type="GeneID" id="28741800"/>
<keyword evidence="2" id="KW-0378">Hydrolase</keyword>
<proteinExistence type="predicted"/>
<dbReference type="SUPFAM" id="SSF51338">
    <property type="entry name" value="Composite domain of metallo-dependent hydrolases"/>
    <property type="match status" value="1"/>
</dbReference>
<dbReference type="Pfam" id="PF07969">
    <property type="entry name" value="Amidohydro_3"/>
    <property type="match status" value="1"/>
</dbReference>
<dbReference type="RefSeq" id="XP_018001406.1">
    <property type="nucleotide sequence ID" value="XM_018149920.1"/>
</dbReference>
<dbReference type="PANTHER" id="PTHR22642">
    <property type="entry name" value="IMIDAZOLONEPROPIONASE"/>
    <property type="match status" value="1"/>
</dbReference>
<dbReference type="InterPro" id="IPR011059">
    <property type="entry name" value="Metal-dep_hydrolase_composite"/>
</dbReference>
<name>A0A0N1HSA6_9EURO</name>
<dbReference type="Gene3D" id="3.20.20.140">
    <property type="entry name" value="Metal-dependent hydrolases"/>
    <property type="match status" value="1"/>
</dbReference>
<dbReference type="STRING" id="1664694.A0A0N1HSA6"/>
<organism evidence="2 3">
    <name type="scientific">Cyphellophora attinorum</name>
    <dbReference type="NCBI Taxonomy" id="1664694"/>
    <lineage>
        <taxon>Eukaryota</taxon>
        <taxon>Fungi</taxon>
        <taxon>Dikarya</taxon>
        <taxon>Ascomycota</taxon>
        <taxon>Pezizomycotina</taxon>
        <taxon>Eurotiomycetes</taxon>
        <taxon>Chaetothyriomycetidae</taxon>
        <taxon>Chaetothyriales</taxon>
        <taxon>Cyphellophoraceae</taxon>
        <taxon>Cyphellophora</taxon>
    </lineage>
</organism>
<dbReference type="OrthoDB" id="3501663at2759"/>
<dbReference type="InterPro" id="IPR033932">
    <property type="entry name" value="YtcJ-like"/>
</dbReference>